<keyword evidence="2" id="KW-0614">Plasmid</keyword>
<dbReference type="AlphaFoldDB" id="A0A0D5MBF7"/>
<protein>
    <submittedName>
        <fullName evidence="2">Uncharacterized protein</fullName>
    </submittedName>
</protein>
<proteinExistence type="predicted"/>
<name>A0A0D5MBF7_ENTFC</name>
<dbReference type="RefSeq" id="WP_238784974.1">
    <property type="nucleotide sequence ID" value="NZ_KP342511.1"/>
</dbReference>
<reference evidence="2" key="1">
    <citation type="journal article" date="2015" name="J. Antimicrob. Chemother.">
        <title>Vancomycin-resistant Enterococcus faecium harbouring vanN in Canada: a case and complete sequence of pEfm12493 harbouring the vanN operon.</title>
        <authorList>
            <person name="Boyd D.A."/>
            <person name="Levesque S."/>
            <person name="Picard A.C."/>
            <person name="Golding G.R."/>
        </authorList>
    </citation>
    <scope>NUCLEOTIDE SEQUENCE</scope>
    <source>
        <strain evidence="2">N12-493</strain>
        <plasmid evidence="2">pEfm12493</plasmid>
    </source>
</reference>
<dbReference type="EMBL" id="KP342511">
    <property type="protein sequence ID" value="AJY53610.1"/>
    <property type="molecule type" value="Genomic_DNA"/>
</dbReference>
<geneLocation type="plasmid" evidence="2">
    <name>pEfm12493</name>
</geneLocation>
<keyword evidence="1" id="KW-0812">Transmembrane</keyword>
<evidence type="ECO:0000313" key="2">
    <source>
        <dbReference type="EMBL" id="AJY53610.1"/>
    </source>
</evidence>
<feature type="transmembrane region" description="Helical" evidence="1">
    <location>
        <begin position="72"/>
        <end position="92"/>
    </location>
</feature>
<organism evidence="2">
    <name type="scientific">Enterococcus faecium</name>
    <name type="common">Streptococcus faecium</name>
    <dbReference type="NCBI Taxonomy" id="1352"/>
    <lineage>
        <taxon>Bacteria</taxon>
        <taxon>Bacillati</taxon>
        <taxon>Bacillota</taxon>
        <taxon>Bacilli</taxon>
        <taxon>Lactobacillales</taxon>
        <taxon>Enterococcaceae</taxon>
        <taxon>Enterococcus</taxon>
    </lineage>
</organism>
<accession>A0A0D5MBF7</accession>
<feature type="transmembrane region" description="Helical" evidence="1">
    <location>
        <begin position="42"/>
        <end position="60"/>
    </location>
</feature>
<gene>
    <name evidence="2" type="ORF">pEfm12493_126</name>
</gene>
<keyword evidence="1" id="KW-0472">Membrane</keyword>
<sequence length="116" mass="13494">MEETKFSNQNMQKYYNKIMSMETSDLNVIIAEKKVELDRTKGLLNVVMICYISFFVLGLPQKVLPKIFDEEWSILSYSILTMIAMVLGASAYTSFVSKHVEEYEVLNYLKEKESNK</sequence>
<keyword evidence="1" id="KW-1133">Transmembrane helix</keyword>
<evidence type="ECO:0000256" key="1">
    <source>
        <dbReference type="SAM" id="Phobius"/>
    </source>
</evidence>